<organism evidence="4 5">
    <name type="scientific">Ruthenibacterium intestinale</name>
    <dbReference type="NCBI Taxonomy" id="3133163"/>
    <lineage>
        <taxon>Bacteria</taxon>
        <taxon>Bacillati</taxon>
        <taxon>Bacillota</taxon>
        <taxon>Clostridia</taxon>
        <taxon>Eubacteriales</taxon>
        <taxon>Oscillospiraceae</taxon>
        <taxon>Ruthenibacterium</taxon>
    </lineage>
</organism>
<keyword evidence="1 2" id="KW-0732">Signal</keyword>
<evidence type="ECO:0000259" key="3">
    <source>
        <dbReference type="Pfam" id="PF02638"/>
    </source>
</evidence>
<reference evidence="4 5" key="1">
    <citation type="submission" date="2024-03" db="EMBL/GenBank/DDBJ databases">
        <title>Human intestinal bacterial collection.</title>
        <authorList>
            <person name="Pauvert C."/>
            <person name="Hitch T.C.A."/>
            <person name="Clavel T."/>
        </authorList>
    </citation>
    <scope>NUCLEOTIDE SEQUENCE [LARGE SCALE GENOMIC DNA]</scope>
    <source>
        <strain evidence="4 5">CLA-JM-H11</strain>
    </source>
</reference>
<evidence type="ECO:0000313" key="4">
    <source>
        <dbReference type="EMBL" id="MEQ2521450.1"/>
    </source>
</evidence>
<dbReference type="PROSITE" id="PS51257">
    <property type="entry name" value="PROKAR_LIPOPROTEIN"/>
    <property type="match status" value="1"/>
</dbReference>
<feature type="domain" description="Glycosyl hydrolase-like 10" evidence="3">
    <location>
        <begin position="54"/>
        <end position="353"/>
    </location>
</feature>
<keyword evidence="5" id="KW-1185">Reference proteome</keyword>
<sequence length="415" mass="45504">MRFLKSLLCAAVCCAVLAGCAAPAGSDSSRPDFTGVPENWRATADESVAPADYRAVWISYLEWPLLDTSSSDAFTASVGALLDNCKGLGLNTVIVQVRPFADAIYPSTLFPWSHLVTGVQGQAPDFDPLAIFVSEAHARDLSIEAWFNPYRVSLNDQMPPALAQSGLTATHPEWVKEAAGGLYLDPSRQDVMDYICAGVDEVVRNYQVDGVQFDDYFYPTTEESFDLAEFQASGTTLSLEDWRRDNVNRLVQQVYQTVHTAAQDTGRTLRFGISPQGNNDNNYNTQYSDVGRWMSTPGYVDYVMPQVYWGFDYRLQSGSDQYAFANIVNQWAAMPRAEGVSLYFGLGAYRIGDGDGSSAPSGEWTSGRNLADMARSLAKNGYGYSLYRYASLFANSAWPDLAAAECAALRQANGV</sequence>
<dbReference type="InterPro" id="IPR052177">
    <property type="entry name" value="Divisome_Glycosyl_Hydrolase"/>
</dbReference>
<dbReference type="Gene3D" id="3.20.20.80">
    <property type="entry name" value="Glycosidases"/>
    <property type="match status" value="1"/>
</dbReference>
<dbReference type="Proteomes" id="UP001477672">
    <property type="component" value="Unassembled WGS sequence"/>
</dbReference>
<feature type="signal peptide" evidence="2">
    <location>
        <begin position="1"/>
        <end position="21"/>
    </location>
</feature>
<evidence type="ECO:0000256" key="2">
    <source>
        <dbReference type="SAM" id="SignalP"/>
    </source>
</evidence>
<dbReference type="RefSeq" id="WP_349216899.1">
    <property type="nucleotide sequence ID" value="NZ_JBBMFA010000109.1"/>
</dbReference>
<dbReference type="InterPro" id="IPR017853">
    <property type="entry name" value="GH"/>
</dbReference>
<dbReference type="Pfam" id="PF02638">
    <property type="entry name" value="GHL10"/>
    <property type="match status" value="1"/>
</dbReference>
<dbReference type="PANTHER" id="PTHR43405:SF1">
    <property type="entry name" value="GLYCOSYL HYDROLASE DIGH"/>
    <property type="match status" value="1"/>
</dbReference>
<proteinExistence type="predicted"/>
<evidence type="ECO:0000256" key="1">
    <source>
        <dbReference type="ARBA" id="ARBA00022729"/>
    </source>
</evidence>
<dbReference type="PANTHER" id="PTHR43405">
    <property type="entry name" value="GLYCOSYL HYDROLASE DIGH"/>
    <property type="match status" value="1"/>
</dbReference>
<gene>
    <name evidence="4" type="ORF">WMO24_13585</name>
</gene>
<name>A0ABV1GHX0_9FIRM</name>
<dbReference type="SUPFAM" id="SSF51445">
    <property type="entry name" value="(Trans)glycosidases"/>
    <property type="match status" value="1"/>
</dbReference>
<evidence type="ECO:0000313" key="5">
    <source>
        <dbReference type="Proteomes" id="UP001477672"/>
    </source>
</evidence>
<comment type="caution">
    <text evidence="4">The sequence shown here is derived from an EMBL/GenBank/DDBJ whole genome shotgun (WGS) entry which is preliminary data.</text>
</comment>
<dbReference type="InterPro" id="IPR003790">
    <property type="entry name" value="GHL10"/>
</dbReference>
<feature type="chain" id="PRO_5045099435" evidence="2">
    <location>
        <begin position="22"/>
        <end position="415"/>
    </location>
</feature>
<protein>
    <submittedName>
        <fullName evidence="4">Family 10 glycosylhydrolase</fullName>
    </submittedName>
</protein>
<accession>A0ABV1GHX0</accession>
<dbReference type="EMBL" id="JBBMFA010000109">
    <property type="protein sequence ID" value="MEQ2521450.1"/>
    <property type="molecule type" value="Genomic_DNA"/>
</dbReference>